<dbReference type="AlphaFoldDB" id="A0A385SJ99"/>
<proteinExistence type="predicted"/>
<dbReference type="KEGG" id="chk:D4L85_10445"/>
<reference evidence="2" key="1">
    <citation type="submission" date="2018-09" db="EMBL/GenBank/DDBJ databases">
        <title>Chryseolinea sp. KIS68-18 isolated from soil.</title>
        <authorList>
            <person name="Weon H.-Y."/>
            <person name="Kwon S.-W."/>
            <person name="Lee S.A."/>
        </authorList>
    </citation>
    <scope>NUCLEOTIDE SEQUENCE [LARGE SCALE GENOMIC DNA]</scope>
    <source>
        <strain evidence="2">KIS68-18</strain>
    </source>
</reference>
<dbReference type="OrthoDB" id="9180779at2"/>
<gene>
    <name evidence="1" type="ORF">D4L85_10445</name>
</gene>
<name>A0A385SJ99_9BACT</name>
<protein>
    <submittedName>
        <fullName evidence="1">Uncharacterized protein</fullName>
    </submittedName>
</protein>
<dbReference type="RefSeq" id="WP_119754266.1">
    <property type="nucleotide sequence ID" value="NZ_CP032382.1"/>
</dbReference>
<evidence type="ECO:0000313" key="1">
    <source>
        <dbReference type="EMBL" id="AYB30972.1"/>
    </source>
</evidence>
<organism evidence="1 2">
    <name type="scientific">Chryseolinea soli</name>
    <dbReference type="NCBI Taxonomy" id="2321403"/>
    <lineage>
        <taxon>Bacteria</taxon>
        <taxon>Pseudomonadati</taxon>
        <taxon>Bacteroidota</taxon>
        <taxon>Cytophagia</taxon>
        <taxon>Cytophagales</taxon>
        <taxon>Fulvivirgaceae</taxon>
        <taxon>Chryseolinea</taxon>
    </lineage>
</organism>
<accession>A0A385SJ99</accession>
<dbReference type="EMBL" id="CP032382">
    <property type="protein sequence ID" value="AYB30972.1"/>
    <property type="molecule type" value="Genomic_DNA"/>
</dbReference>
<keyword evidence="2" id="KW-1185">Reference proteome</keyword>
<evidence type="ECO:0000313" key="2">
    <source>
        <dbReference type="Proteomes" id="UP000266183"/>
    </source>
</evidence>
<dbReference type="Proteomes" id="UP000266183">
    <property type="component" value="Chromosome"/>
</dbReference>
<sequence length="188" mass="21430">MSQNKIEINHVVPIMHNGMISSPNLAEGRLLPILVINAVEFPGISDLIKMHLLTTSGDTKVTWGRSKTLFKPKEIFLHLEFIKPLEITFAIVFQLTKEFSLIDGIIQSRGFFLQAGKPGDRARDINGENSILIEVPDVAFDNKWNALLAGTLSNNYRREGYSKKESLKMSSQQIRTMREVWHIRRPKE</sequence>